<keyword evidence="2" id="KW-1185">Reference proteome</keyword>
<organism evidence="1 2">
    <name type="scientific">Ceratopteris richardii</name>
    <name type="common">Triangle waterfern</name>
    <dbReference type="NCBI Taxonomy" id="49495"/>
    <lineage>
        <taxon>Eukaryota</taxon>
        <taxon>Viridiplantae</taxon>
        <taxon>Streptophyta</taxon>
        <taxon>Embryophyta</taxon>
        <taxon>Tracheophyta</taxon>
        <taxon>Polypodiopsida</taxon>
        <taxon>Polypodiidae</taxon>
        <taxon>Polypodiales</taxon>
        <taxon>Pteridineae</taxon>
        <taxon>Pteridaceae</taxon>
        <taxon>Parkerioideae</taxon>
        <taxon>Ceratopteris</taxon>
    </lineage>
</organism>
<proteinExistence type="predicted"/>
<gene>
    <name evidence="1" type="ORF">KP509_03G049500</name>
</gene>
<sequence length="121" mass="14037">MTLILVVKISRLQSLSSLALFSFSILKTCARVFDLHGSQIHLILVNLTLRNFGFANQFLQWRTSCNCIRNDLCYVNVCLIWPIQTVIILEWIDVLIKSLNSLFQFSTHEHKIECPAYYIES</sequence>
<dbReference type="Proteomes" id="UP000825935">
    <property type="component" value="Chromosome 3"/>
</dbReference>
<accession>A0A8T2V6R0</accession>
<dbReference type="EMBL" id="CM035408">
    <property type="protein sequence ID" value="KAH7441696.1"/>
    <property type="molecule type" value="Genomic_DNA"/>
</dbReference>
<reference evidence="1" key="1">
    <citation type="submission" date="2021-08" db="EMBL/GenBank/DDBJ databases">
        <title>WGS assembly of Ceratopteris richardii.</title>
        <authorList>
            <person name="Marchant D.B."/>
            <person name="Chen G."/>
            <person name="Jenkins J."/>
            <person name="Shu S."/>
            <person name="Leebens-Mack J."/>
            <person name="Grimwood J."/>
            <person name="Schmutz J."/>
            <person name="Soltis P."/>
            <person name="Soltis D."/>
            <person name="Chen Z.-H."/>
        </authorList>
    </citation>
    <scope>NUCLEOTIDE SEQUENCE</scope>
    <source>
        <strain evidence="1">Whitten #5841</strain>
        <tissue evidence="1">Leaf</tissue>
    </source>
</reference>
<dbReference type="AlphaFoldDB" id="A0A8T2V6R0"/>
<name>A0A8T2V6R0_CERRI</name>
<protein>
    <submittedName>
        <fullName evidence="1">Uncharacterized protein</fullName>
    </submittedName>
</protein>
<evidence type="ECO:0000313" key="1">
    <source>
        <dbReference type="EMBL" id="KAH7441696.1"/>
    </source>
</evidence>
<comment type="caution">
    <text evidence="1">The sequence shown here is derived from an EMBL/GenBank/DDBJ whole genome shotgun (WGS) entry which is preliminary data.</text>
</comment>
<evidence type="ECO:0000313" key="2">
    <source>
        <dbReference type="Proteomes" id="UP000825935"/>
    </source>
</evidence>